<dbReference type="GO" id="GO:0016747">
    <property type="term" value="F:acyltransferase activity, transferring groups other than amino-acyl groups"/>
    <property type="evidence" value="ECO:0007669"/>
    <property type="project" value="InterPro"/>
</dbReference>
<name>A0A8G0ZT81_9RHOB</name>
<dbReference type="PROSITE" id="PS51186">
    <property type="entry name" value="GNAT"/>
    <property type="match status" value="1"/>
</dbReference>
<evidence type="ECO:0000313" key="3">
    <source>
        <dbReference type="Proteomes" id="UP000826300"/>
    </source>
</evidence>
<dbReference type="SUPFAM" id="SSF55729">
    <property type="entry name" value="Acyl-CoA N-acyltransferases (Nat)"/>
    <property type="match status" value="1"/>
</dbReference>
<gene>
    <name evidence="2" type="ORF">JO391_10910</name>
</gene>
<dbReference type="InterPro" id="IPR051531">
    <property type="entry name" value="N-acetyltransferase"/>
</dbReference>
<dbReference type="PANTHER" id="PTHR43792">
    <property type="entry name" value="GNAT FAMILY, PUTATIVE (AFU_ORTHOLOGUE AFUA_3G00765)-RELATED-RELATED"/>
    <property type="match status" value="1"/>
</dbReference>
<sequence>MMPERILTARLRLRPVAASDEEAVVAVLNDIAVTGWLAVVPHPYAPEDFRWFLGNMARPGETFALEDDAGLVGIMGAGRELGYWLAPRAHGQGYATEAARAILAEQLAVDPSPVASGYFEGNLRSARVLEKLGFAEVGRFPKYCRAMGRERPHVEMRLEPAAFCG</sequence>
<dbReference type="KEGG" id="nsm:JO391_10910"/>
<protein>
    <submittedName>
        <fullName evidence="2">GNAT family N-acetyltransferase</fullName>
    </submittedName>
</protein>
<dbReference type="PANTHER" id="PTHR43792:SF1">
    <property type="entry name" value="N-ACETYLTRANSFERASE DOMAIN-CONTAINING PROTEIN"/>
    <property type="match status" value="1"/>
</dbReference>
<dbReference type="Pfam" id="PF13302">
    <property type="entry name" value="Acetyltransf_3"/>
    <property type="match status" value="1"/>
</dbReference>
<dbReference type="RefSeq" id="WP_220660526.1">
    <property type="nucleotide sequence ID" value="NZ_CP069370.1"/>
</dbReference>
<dbReference type="Gene3D" id="3.40.630.30">
    <property type="match status" value="1"/>
</dbReference>
<accession>A0A8G0ZT81</accession>
<proteinExistence type="predicted"/>
<dbReference type="AlphaFoldDB" id="A0A8G0ZT81"/>
<dbReference type="EMBL" id="CP069370">
    <property type="protein sequence ID" value="QYZ68302.1"/>
    <property type="molecule type" value="Genomic_DNA"/>
</dbReference>
<evidence type="ECO:0000259" key="1">
    <source>
        <dbReference type="PROSITE" id="PS51186"/>
    </source>
</evidence>
<keyword evidence="3" id="KW-1185">Reference proteome</keyword>
<dbReference type="Proteomes" id="UP000826300">
    <property type="component" value="Chromosome"/>
</dbReference>
<organism evidence="2 3">
    <name type="scientific">Neotabrizicola shimadae</name>
    <dbReference type="NCBI Taxonomy" id="2807096"/>
    <lineage>
        <taxon>Bacteria</taxon>
        <taxon>Pseudomonadati</taxon>
        <taxon>Pseudomonadota</taxon>
        <taxon>Alphaproteobacteria</taxon>
        <taxon>Rhodobacterales</taxon>
        <taxon>Paracoccaceae</taxon>
        <taxon>Neotabrizicola</taxon>
    </lineage>
</organism>
<dbReference type="InterPro" id="IPR016181">
    <property type="entry name" value="Acyl_CoA_acyltransferase"/>
</dbReference>
<dbReference type="InterPro" id="IPR000182">
    <property type="entry name" value="GNAT_dom"/>
</dbReference>
<reference evidence="2" key="1">
    <citation type="submission" date="2021-02" db="EMBL/GenBank/DDBJ databases">
        <title>Rhodobacter shimadae sp. nov., an aerobic anoxygenic phototrophic bacterium isolated from a hot spring.</title>
        <authorList>
            <person name="Muramatsu S."/>
            <person name="Haruta S."/>
            <person name="Hirose S."/>
            <person name="Hanada S."/>
        </authorList>
    </citation>
    <scope>NUCLEOTIDE SEQUENCE</scope>
    <source>
        <strain evidence="2">N10</strain>
    </source>
</reference>
<feature type="domain" description="N-acetyltransferase" evidence="1">
    <location>
        <begin position="11"/>
        <end position="161"/>
    </location>
</feature>
<evidence type="ECO:0000313" key="2">
    <source>
        <dbReference type="EMBL" id="QYZ68302.1"/>
    </source>
</evidence>